<feature type="region of interest" description="Disordered" evidence="1">
    <location>
        <begin position="71"/>
        <end position="103"/>
    </location>
</feature>
<organism evidence="3 4">
    <name type="scientific">Phyllobacterium salinisoli</name>
    <dbReference type="NCBI Taxonomy" id="1899321"/>
    <lineage>
        <taxon>Bacteria</taxon>
        <taxon>Pseudomonadati</taxon>
        <taxon>Pseudomonadota</taxon>
        <taxon>Alphaproteobacteria</taxon>
        <taxon>Hyphomicrobiales</taxon>
        <taxon>Phyllobacteriaceae</taxon>
        <taxon>Phyllobacterium</taxon>
    </lineage>
</organism>
<dbReference type="OrthoDB" id="9984473at2"/>
<evidence type="ECO:0000313" key="3">
    <source>
        <dbReference type="EMBL" id="RCS25091.1"/>
    </source>
</evidence>
<sequence>MKTFALTIAALAFSAGAAFAENPNFGIPADLQDPTQPIASSGAQPVMNHADHFGAIDYTATSDIGETGVSQHRMGNYVSDPMDNPAAHRFTDASPNLEDQNGF</sequence>
<proteinExistence type="predicted"/>
<dbReference type="EMBL" id="QOZG01000002">
    <property type="protein sequence ID" value="RCS25091.1"/>
    <property type="molecule type" value="Genomic_DNA"/>
</dbReference>
<name>A0A368K795_9HYPH</name>
<dbReference type="Proteomes" id="UP000253420">
    <property type="component" value="Unassembled WGS sequence"/>
</dbReference>
<evidence type="ECO:0000313" key="4">
    <source>
        <dbReference type="Proteomes" id="UP000253420"/>
    </source>
</evidence>
<evidence type="ECO:0000256" key="2">
    <source>
        <dbReference type="SAM" id="SignalP"/>
    </source>
</evidence>
<gene>
    <name evidence="3" type="ORF">DUT91_06605</name>
</gene>
<feature type="signal peptide" evidence="2">
    <location>
        <begin position="1"/>
        <end position="20"/>
    </location>
</feature>
<feature type="chain" id="PRO_5016876186" evidence="2">
    <location>
        <begin position="21"/>
        <end position="103"/>
    </location>
</feature>
<reference evidence="3 4" key="1">
    <citation type="submission" date="2018-07" db="EMBL/GenBank/DDBJ databases">
        <title>The draft genome of Phyllobacterium salinisoli.</title>
        <authorList>
            <person name="Liu L."/>
            <person name="Li L."/>
            <person name="Zhang X."/>
            <person name="Liang L."/>
        </authorList>
    </citation>
    <scope>NUCLEOTIDE SEQUENCE [LARGE SCALE GENOMIC DNA]</scope>
    <source>
        <strain evidence="3 4">LLAN61</strain>
    </source>
</reference>
<keyword evidence="4" id="KW-1185">Reference proteome</keyword>
<comment type="caution">
    <text evidence="3">The sequence shown here is derived from an EMBL/GenBank/DDBJ whole genome shotgun (WGS) entry which is preliminary data.</text>
</comment>
<accession>A0A368K795</accession>
<keyword evidence="2" id="KW-0732">Signal</keyword>
<feature type="compositionally biased region" description="Polar residues" evidence="1">
    <location>
        <begin position="93"/>
        <end position="103"/>
    </location>
</feature>
<protein>
    <submittedName>
        <fullName evidence="3">Uncharacterized protein</fullName>
    </submittedName>
</protein>
<evidence type="ECO:0000256" key="1">
    <source>
        <dbReference type="SAM" id="MobiDB-lite"/>
    </source>
</evidence>
<dbReference type="AlphaFoldDB" id="A0A368K795"/>